<feature type="domain" description="Retrotransposon Copia-like N-terminal" evidence="2">
    <location>
        <begin position="18"/>
        <end position="57"/>
    </location>
</feature>
<dbReference type="EMBL" id="JACGWJ010000022">
    <property type="protein sequence ID" value="KAL0329198.1"/>
    <property type="molecule type" value="Genomic_DNA"/>
</dbReference>
<dbReference type="AlphaFoldDB" id="A0AAW2MFP4"/>
<sequence length="264" mass="30311">MANSSSSRSYRELENPQPVESTGFPLISSTLTGDNYLVCSRAIRFALGSRKKLSFIDCRSIRSADDSDELEEWIQIDYMVITWILNTMSKDIVDAFIYAISSRSLWLELEAGQIVVREDSRQLMKFLMGLNSTYEHVQPPIAGNVAIYQMNHKDKKHKISVDKQTMMCDYCKKTGHLKESYFKLHGTFDWYKELTDKKRRGAGRGRSFVANLEARPQLQGYEISNIVRTEIRRLMVEDVSSQLQQKTPFGDVIIAQLENIDESA</sequence>
<dbReference type="InterPro" id="IPR029472">
    <property type="entry name" value="Copia-like_N"/>
</dbReference>
<reference evidence="3" key="1">
    <citation type="submission" date="2020-06" db="EMBL/GenBank/DDBJ databases">
        <authorList>
            <person name="Li T."/>
            <person name="Hu X."/>
            <person name="Zhang T."/>
            <person name="Song X."/>
            <person name="Zhang H."/>
            <person name="Dai N."/>
            <person name="Sheng W."/>
            <person name="Hou X."/>
            <person name="Wei L."/>
        </authorList>
    </citation>
    <scope>NUCLEOTIDE SEQUENCE</scope>
    <source>
        <strain evidence="3">G02</strain>
        <tissue evidence="3">Leaf</tissue>
    </source>
</reference>
<dbReference type="PANTHER" id="PTHR37610">
    <property type="entry name" value="CCHC-TYPE DOMAIN-CONTAINING PROTEIN"/>
    <property type="match status" value="1"/>
</dbReference>
<evidence type="ECO:0000259" key="2">
    <source>
        <dbReference type="Pfam" id="PF14244"/>
    </source>
</evidence>
<feature type="non-terminal residue" evidence="3">
    <location>
        <position position="264"/>
    </location>
</feature>
<dbReference type="PANTHER" id="PTHR37610:SF40">
    <property type="entry name" value="OS01G0909600 PROTEIN"/>
    <property type="match status" value="1"/>
</dbReference>
<feature type="region of interest" description="Disordered" evidence="1">
    <location>
        <begin position="1"/>
        <end position="21"/>
    </location>
</feature>
<proteinExistence type="predicted"/>
<accession>A0AAW2MFP4</accession>
<evidence type="ECO:0000313" key="3">
    <source>
        <dbReference type="EMBL" id="KAL0329198.1"/>
    </source>
</evidence>
<protein>
    <recommendedName>
        <fullName evidence="2">Retrotransposon Copia-like N-terminal domain-containing protein</fullName>
    </recommendedName>
</protein>
<name>A0AAW2MFP4_SESRA</name>
<evidence type="ECO:0000256" key="1">
    <source>
        <dbReference type="SAM" id="MobiDB-lite"/>
    </source>
</evidence>
<dbReference type="Pfam" id="PF14244">
    <property type="entry name" value="Retrotran_gag_3"/>
    <property type="match status" value="1"/>
</dbReference>
<comment type="caution">
    <text evidence="3">The sequence shown here is derived from an EMBL/GenBank/DDBJ whole genome shotgun (WGS) entry which is preliminary data.</text>
</comment>
<organism evidence="3">
    <name type="scientific">Sesamum radiatum</name>
    <name type="common">Black benniseed</name>
    <dbReference type="NCBI Taxonomy" id="300843"/>
    <lineage>
        <taxon>Eukaryota</taxon>
        <taxon>Viridiplantae</taxon>
        <taxon>Streptophyta</taxon>
        <taxon>Embryophyta</taxon>
        <taxon>Tracheophyta</taxon>
        <taxon>Spermatophyta</taxon>
        <taxon>Magnoliopsida</taxon>
        <taxon>eudicotyledons</taxon>
        <taxon>Gunneridae</taxon>
        <taxon>Pentapetalae</taxon>
        <taxon>asterids</taxon>
        <taxon>lamiids</taxon>
        <taxon>Lamiales</taxon>
        <taxon>Pedaliaceae</taxon>
        <taxon>Sesamum</taxon>
    </lineage>
</organism>
<reference evidence="3" key="2">
    <citation type="journal article" date="2024" name="Plant">
        <title>Genomic evolution and insights into agronomic trait innovations of Sesamum species.</title>
        <authorList>
            <person name="Miao H."/>
            <person name="Wang L."/>
            <person name="Qu L."/>
            <person name="Liu H."/>
            <person name="Sun Y."/>
            <person name="Le M."/>
            <person name="Wang Q."/>
            <person name="Wei S."/>
            <person name="Zheng Y."/>
            <person name="Lin W."/>
            <person name="Duan Y."/>
            <person name="Cao H."/>
            <person name="Xiong S."/>
            <person name="Wang X."/>
            <person name="Wei L."/>
            <person name="Li C."/>
            <person name="Ma Q."/>
            <person name="Ju M."/>
            <person name="Zhao R."/>
            <person name="Li G."/>
            <person name="Mu C."/>
            <person name="Tian Q."/>
            <person name="Mei H."/>
            <person name="Zhang T."/>
            <person name="Gao T."/>
            <person name="Zhang H."/>
        </authorList>
    </citation>
    <scope>NUCLEOTIDE SEQUENCE</scope>
    <source>
        <strain evidence="3">G02</strain>
    </source>
</reference>
<gene>
    <name evidence="3" type="ORF">Sradi_4906500</name>
</gene>